<dbReference type="InterPro" id="IPR038062">
    <property type="entry name" value="ScdA-like_N_sf"/>
</dbReference>
<dbReference type="Proteomes" id="UP000306420">
    <property type="component" value="Unassembled WGS sequence"/>
</dbReference>
<proteinExistence type="predicted"/>
<dbReference type="Gene3D" id="1.10.3910.10">
    <property type="entry name" value="SP0561-like"/>
    <property type="match status" value="1"/>
</dbReference>
<evidence type="ECO:0000259" key="1">
    <source>
        <dbReference type="Pfam" id="PF08984"/>
    </source>
</evidence>
<reference evidence="2 3" key="1">
    <citation type="submission" date="2019-05" db="EMBL/GenBank/DDBJ databases">
        <title>The metagenome of a microbial culture collection derived from dairy environment covers the genomic content of the human microbiome.</title>
        <authorList>
            <person name="Roder T."/>
            <person name="Wuthrich D."/>
            <person name="Sattari Z."/>
            <person name="Von Ah U."/>
            <person name="Bar C."/>
            <person name="Ronchi F."/>
            <person name="Macpherson A.J."/>
            <person name="Ganal-Vonarburg S.C."/>
            <person name="Bruggmann R."/>
            <person name="Vergeres G."/>
        </authorList>
    </citation>
    <scope>NUCLEOTIDE SEQUENCE [LARGE SCALE GENOMIC DNA]</scope>
    <source>
        <strain evidence="2 3">FAM 24227</strain>
    </source>
</reference>
<evidence type="ECO:0000313" key="2">
    <source>
        <dbReference type="EMBL" id="TLQ48824.1"/>
    </source>
</evidence>
<dbReference type="SUPFAM" id="SSF140683">
    <property type="entry name" value="SP0561-like"/>
    <property type="match status" value="1"/>
</dbReference>
<sequence length="80" mass="8907">MENQVDLNRPVKQVLDSHPELLDILVDLGFKPLANPAMRQSVGKVVTLKQGCKLINLPLEQLVNELQWNGYTVIGGDVNE</sequence>
<organism evidence="2 3">
    <name type="scientific">Ruoffia tabacinasalis</name>
    <dbReference type="NCBI Taxonomy" id="87458"/>
    <lineage>
        <taxon>Bacteria</taxon>
        <taxon>Bacillati</taxon>
        <taxon>Bacillota</taxon>
        <taxon>Bacilli</taxon>
        <taxon>Lactobacillales</taxon>
        <taxon>Aerococcaceae</taxon>
        <taxon>Ruoffia</taxon>
    </lineage>
</organism>
<dbReference type="RefSeq" id="WP_003142510.1">
    <property type="nucleotide sequence ID" value="NZ_JBQKLU010000003.1"/>
</dbReference>
<name>A0A5R9EFH0_9LACT</name>
<dbReference type="GeneID" id="92866241"/>
<gene>
    <name evidence="2" type="ORF">FEZ33_03380</name>
</gene>
<dbReference type="OrthoDB" id="411397at2"/>
<comment type="caution">
    <text evidence="2">The sequence shown here is derived from an EMBL/GenBank/DDBJ whole genome shotgun (WGS) entry which is preliminary data.</text>
</comment>
<accession>A0A5R9EFH0</accession>
<dbReference type="AlphaFoldDB" id="A0A5R9EFH0"/>
<protein>
    <submittedName>
        <fullName evidence="2">DUF1858 domain-containing protein</fullName>
    </submittedName>
</protein>
<feature type="domain" description="DUF1858" evidence="1">
    <location>
        <begin position="6"/>
        <end position="63"/>
    </location>
</feature>
<dbReference type="Pfam" id="PF08984">
    <property type="entry name" value="DUF1858"/>
    <property type="match status" value="1"/>
</dbReference>
<dbReference type="EMBL" id="VBSP01000007">
    <property type="protein sequence ID" value="TLQ48824.1"/>
    <property type="molecule type" value="Genomic_DNA"/>
</dbReference>
<evidence type="ECO:0000313" key="3">
    <source>
        <dbReference type="Proteomes" id="UP000306420"/>
    </source>
</evidence>
<dbReference type="InterPro" id="IPR015077">
    <property type="entry name" value="DUF1858"/>
</dbReference>